<dbReference type="RefSeq" id="WP_198684978.1">
    <property type="nucleotide sequence ID" value="NZ_JAEIJD010000002.1"/>
</dbReference>
<comment type="caution">
    <text evidence="1">The sequence shown here is derived from an EMBL/GenBank/DDBJ whole genome shotgun (WGS) entry which is preliminary data.</text>
</comment>
<reference evidence="1" key="1">
    <citation type="submission" date="2020-12" db="EMBL/GenBank/DDBJ databases">
        <title>Pontibaca salina gen. nov., sp. nov., isolated from marine sediment.</title>
        <authorList>
            <person name="Bo J."/>
            <person name="Wang S."/>
            <person name="Song X."/>
            <person name="Du Z."/>
        </authorList>
    </citation>
    <scope>NUCLEOTIDE SEQUENCE</scope>
    <source>
        <strain evidence="1">S1109L</strain>
    </source>
</reference>
<evidence type="ECO:0000313" key="2">
    <source>
        <dbReference type="Proteomes" id="UP000613255"/>
    </source>
</evidence>
<accession>A0A934HRN3</accession>
<gene>
    <name evidence="1" type="ORF">JAO82_03600</name>
</gene>
<proteinExistence type="predicted"/>
<keyword evidence="2" id="KW-1185">Reference proteome</keyword>
<dbReference type="Pfam" id="PF06676">
    <property type="entry name" value="DUF1178"/>
    <property type="match status" value="1"/>
</dbReference>
<dbReference type="InterPro" id="IPR009562">
    <property type="entry name" value="DUF1178"/>
</dbReference>
<dbReference type="AlphaFoldDB" id="A0A934HRN3"/>
<dbReference type="Proteomes" id="UP000613255">
    <property type="component" value="Unassembled WGS sequence"/>
</dbReference>
<evidence type="ECO:0000313" key="1">
    <source>
        <dbReference type="EMBL" id="MBI6628958.1"/>
    </source>
</evidence>
<sequence>MIRYALKCSEGHAFDSWFQSADAYEKLAASGMIACAVCGSDQVSKAVMAPRVSTGVDEAARPLSQPASKAEAALAEIRRKVEENADYVGLSFAAEARAIHDGTAPERAIYGEARLDEARKLIEDGVQVAPLPFRSSRKMN</sequence>
<protein>
    <submittedName>
        <fullName evidence="1">DUF1178 family protein</fullName>
    </submittedName>
</protein>
<name>A0A934HRN3_9RHOB</name>
<dbReference type="PIRSF" id="PIRSF032131">
    <property type="entry name" value="UCP032131"/>
    <property type="match status" value="1"/>
</dbReference>
<dbReference type="EMBL" id="JAEIJD010000002">
    <property type="protein sequence ID" value="MBI6628958.1"/>
    <property type="molecule type" value="Genomic_DNA"/>
</dbReference>
<organism evidence="1 2">
    <name type="scientific">Pontibaca salina</name>
    <dbReference type="NCBI Taxonomy" id="2795731"/>
    <lineage>
        <taxon>Bacteria</taxon>
        <taxon>Pseudomonadati</taxon>
        <taxon>Pseudomonadota</taxon>
        <taxon>Alphaproteobacteria</taxon>
        <taxon>Rhodobacterales</taxon>
        <taxon>Roseobacteraceae</taxon>
        <taxon>Pontibaca</taxon>
    </lineage>
</organism>